<reference evidence="1" key="1">
    <citation type="submission" date="2023-10" db="EMBL/GenBank/DDBJ databases">
        <authorList>
            <person name="Chen Y."/>
            <person name="Shah S."/>
            <person name="Dougan E. K."/>
            <person name="Thang M."/>
            <person name="Chan C."/>
        </authorList>
    </citation>
    <scope>NUCLEOTIDE SEQUENCE [LARGE SCALE GENOMIC DNA]</scope>
</reference>
<gene>
    <name evidence="1" type="ORF">PCOR1329_LOCUS20106</name>
</gene>
<proteinExistence type="predicted"/>
<name>A0ABN9REQ3_9DINO</name>
<accession>A0ABN9REQ3</accession>
<evidence type="ECO:0000313" key="1">
    <source>
        <dbReference type="EMBL" id="CAK0817503.1"/>
    </source>
</evidence>
<dbReference type="Proteomes" id="UP001189429">
    <property type="component" value="Unassembled WGS sequence"/>
</dbReference>
<keyword evidence="2" id="KW-1185">Reference proteome</keyword>
<comment type="caution">
    <text evidence="1">The sequence shown here is derived from an EMBL/GenBank/DDBJ whole genome shotgun (WGS) entry which is preliminary data.</text>
</comment>
<sequence>MHDIQAAMKRLPPSWATAWMRTLSFSWLTSYRIAYPSGRRQCIFGCANGHDKMRHYLICAPLAQAVGRACGAPPLSTEFAKLGLTDQSNESVESIAVACLAYHALRQENHVSAEATLTAARAALRATRTMKKPPPETDNHLHLIGIVREMLTDVIHFGSVEPPLITISFQNTFEEMFCILLQARYL</sequence>
<dbReference type="EMBL" id="CAUYUJ010006480">
    <property type="protein sequence ID" value="CAK0817503.1"/>
    <property type="molecule type" value="Genomic_DNA"/>
</dbReference>
<evidence type="ECO:0000313" key="2">
    <source>
        <dbReference type="Proteomes" id="UP001189429"/>
    </source>
</evidence>
<protein>
    <submittedName>
        <fullName evidence="1">Uncharacterized protein</fullName>
    </submittedName>
</protein>
<organism evidence="1 2">
    <name type="scientific">Prorocentrum cordatum</name>
    <dbReference type="NCBI Taxonomy" id="2364126"/>
    <lineage>
        <taxon>Eukaryota</taxon>
        <taxon>Sar</taxon>
        <taxon>Alveolata</taxon>
        <taxon>Dinophyceae</taxon>
        <taxon>Prorocentrales</taxon>
        <taxon>Prorocentraceae</taxon>
        <taxon>Prorocentrum</taxon>
    </lineage>
</organism>